<dbReference type="AlphaFoldDB" id="A0A974NEY7"/>
<evidence type="ECO:0000256" key="1">
    <source>
        <dbReference type="SAM" id="Phobius"/>
    </source>
</evidence>
<proteinExistence type="predicted"/>
<dbReference type="Proteomes" id="UP000595278">
    <property type="component" value="Chromosome"/>
</dbReference>
<feature type="transmembrane region" description="Helical" evidence="1">
    <location>
        <begin position="71"/>
        <end position="95"/>
    </location>
</feature>
<keyword evidence="1" id="KW-0812">Transmembrane</keyword>
<name>A0A974NEY7_9GAMM</name>
<dbReference type="KEGG" id="eaz:JHT90_14405"/>
<keyword evidence="1" id="KW-1133">Transmembrane helix</keyword>
<accession>A0A974NEY7</accession>
<protein>
    <submittedName>
        <fullName evidence="2">Uncharacterized protein</fullName>
    </submittedName>
</protein>
<keyword evidence="1" id="KW-0472">Membrane</keyword>
<dbReference type="EMBL" id="CP067393">
    <property type="protein sequence ID" value="QQP85541.1"/>
    <property type="molecule type" value="Genomic_DNA"/>
</dbReference>
<feature type="transmembrane region" description="Helical" evidence="1">
    <location>
        <begin position="34"/>
        <end position="51"/>
    </location>
</feature>
<feature type="transmembrane region" description="Helical" evidence="1">
    <location>
        <begin position="7"/>
        <end position="28"/>
    </location>
</feature>
<reference evidence="2 3" key="1">
    <citation type="submission" date="2021-01" db="EMBL/GenBank/DDBJ databases">
        <title>Entomomonas sp. F2A isolated from a house cricket (Acheta domesticus).</title>
        <authorList>
            <person name="Spergser J."/>
            <person name="Busse H.-J."/>
        </authorList>
    </citation>
    <scope>NUCLEOTIDE SEQUENCE [LARGE SCALE GENOMIC DNA]</scope>
    <source>
        <strain evidence="2 3">F2A</strain>
    </source>
</reference>
<evidence type="ECO:0000313" key="2">
    <source>
        <dbReference type="EMBL" id="QQP85541.1"/>
    </source>
</evidence>
<evidence type="ECO:0000313" key="3">
    <source>
        <dbReference type="Proteomes" id="UP000595278"/>
    </source>
</evidence>
<sequence length="97" mass="10234">MRNIFAISLAVIGGAIGFILGMTIGFSVNLTSPMALYSVAAVLALIGGFGLSKVSPFIDSQDVSTQKALTVLCAIIAVILLLMLMVTMTMLTTYFNR</sequence>
<organism evidence="2 3">
    <name type="scientific">Entomomonas asaccharolytica</name>
    <dbReference type="NCBI Taxonomy" id="2785331"/>
    <lineage>
        <taxon>Bacteria</taxon>
        <taxon>Pseudomonadati</taxon>
        <taxon>Pseudomonadota</taxon>
        <taxon>Gammaproteobacteria</taxon>
        <taxon>Pseudomonadales</taxon>
        <taxon>Pseudomonadaceae</taxon>
        <taxon>Entomomonas</taxon>
    </lineage>
</organism>
<keyword evidence="3" id="KW-1185">Reference proteome</keyword>
<dbReference type="RefSeq" id="WP_201092283.1">
    <property type="nucleotide sequence ID" value="NZ_CP067393.1"/>
</dbReference>
<gene>
    <name evidence="2" type="ORF">JHT90_14405</name>
</gene>